<dbReference type="InterPro" id="IPR006132">
    <property type="entry name" value="Asp/Orn_carbamoyltranf_P-bd"/>
</dbReference>
<sequence length="267" mass="30313">MNLISLDDLTTQNILDIWALAKQPPAHIEGNVGWSFEGNGIRTRTTFIQAFRQLGLDYIELPNFLKTRERPCDLAGYLDPFYSLYVIRESSHEKLQAFASASKRPVINAMSAVGHPCEVLSDGFYLHSRFGDIRNIKVGLWGPTTNVMNSWHELAQSLEMVVHHFCSEEFHQEKPHVIFSACADAKIDVLFTDSWPAGYSDTKWSLTEKHLTSLGNPVLLPTPPFYVGEEINFDPVHYSGFAGYEQKRFLLQVQRAVIAYVMGIKHH</sequence>
<evidence type="ECO:0000259" key="2">
    <source>
        <dbReference type="Pfam" id="PF02729"/>
    </source>
</evidence>
<keyword evidence="4" id="KW-1185">Reference proteome</keyword>
<dbReference type="Pfam" id="PF02729">
    <property type="entry name" value="OTCace_N"/>
    <property type="match status" value="1"/>
</dbReference>
<name>A0ABT9CPU4_9PSED</name>
<comment type="caution">
    <text evidence="3">The sequence shown here is derived from an EMBL/GenBank/DDBJ whole genome shotgun (WGS) entry which is preliminary data.</text>
</comment>
<organism evidence="3 4">
    <name type="scientific">Pseudomonas serbiensis</name>
    <dbReference type="NCBI Taxonomy" id="3064350"/>
    <lineage>
        <taxon>Bacteria</taxon>
        <taxon>Pseudomonadati</taxon>
        <taxon>Pseudomonadota</taxon>
        <taxon>Gammaproteobacteria</taxon>
        <taxon>Pseudomonadales</taxon>
        <taxon>Pseudomonadaceae</taxon>
        <taxon>Pseudomonas</taxon>
    </lineage>
</organism>
<dbReference type="EMBL" id="JAUQOO010000005">
    <property type="protein sequence ID" value="MDO7926868.1"/>
    <property type="molecule type" value="Genomic_DNA"/>
</dbReference>
<accession>A0ABT9CPU4</accession>
<dbReference type="RefSeq" id="WP_304574584.1">
    <property type="nucleotide sequence ID" value="NZ_JAUQOO010000005.1"/>
</dbReference>
<protein>
    <recommendedName>
        <fullName evidence="2">Aspartate/ornithine carbamoyltransferase carbamoyl-P binding domain-containing protein</fullName>
    </recommendedName>
</protein>
<evidence type="ECO:0000313" key="3">
    <source>
        <dbReference type="EMBL" id="MDO7926868.1"/>
    </source>
</evidence>
<feature type="domain" description="Aspartate/ornithine carbamoyltransferase carbamoyl-P binding" evidence="2">
    <location>
        <begin position="2"/>
        <end position="126"/>
    </location>
</feature>
<dbReference type="Proteomes" id="UP001223016">
    <property type="component" value="Unassembled WGS sequence"/>
</dbReference>
<evidence type="ECO:0000256" key="1">
    <source>
        <dbReference type="ARBA" id="ARBA00022679"/>
    </source>
</evidence>
<keyword evidence="1" id="KW-0808">Transferase</keyword>
<proteinExistence type="predicted"/>
<evidence type="ECO:0000313" key="4">
    <source>
        <dbReference type="Proteomes" id="UP001223016"/>
    </source>
</evidence>
<dbReference type="SUPFAM" id="SSF53671">
    <property type="entry name" value="Aspartate/ornithine carbamoyltransferase"/>
    <property type="match status" value="1"/>
</dbReference>
<reference evidence="3 4" key="1">
    <citation type="submission" date="2023-07" db="EMBL/GenBank/DDBJ databases">
        <title>Identification of four novel Pseudomonas species associated with bacterial leaf spot of cucurbits.</title>
        <authorList>
            <person name="Fullem K.R."/>
        </authorList>
    </citation>
    <scope>NUCLEOTIDE SEQUENCE [LARGE SCALE GENOMIC DNA]</scope>
    <source>
        <strain evidence="3 4">KFB 138</strain>
    </source>
</reference>
<dbReference type="Gene3D" id="3.40.50.1370">
    <property type="entry name" value="Aspartate/ornithine carbamoyltransferase"/>
    <property type="match status" value="2"/>
</dbReference>
<dbReference type="PANTHER" id="PTHR45753:SF3">
    <property type="entry name" value="ORNITHINE TRANSCARBAMYLASE, MITOCHONDRIAL"/>
    <property type="match status" value="1"/>
</dbReference>
<dbReference type="InterPro" id="IPR036901">
    <property type="entry name" value="Asp/Orn_carbamoylTrfase_sf"/>
</dbReference>
<gene>
    <name evidence="3" type="ORF">Q6A51_08775</name>
</gene>
<dbReference type="PANTHER" id="PTHR45753">
    <property type="entry name" value="ORNITHINE CARBAMOYLTRANSFERASE, MITOCHONDRIAL"/>
    <property type="match status" value="1"/>
</dbReference>